<evidence type="ECO:0000256" key="4">
    <source>
        <dbReference type="ARBA" id="ARBA00022723"/>
    </source>
</evidence>
<dbReference type="SUPFAM" id="SSF57667">
    <property type="entry name" value="beta-beta-alpha zinc fingers"/>
    <property type="match status" value="1"/>
</dbReference>
<organism evidence="9 10">
    <name type="scientific">Phyllachora maydis</name>
    <dbReference type="NCBI Taxonomy" id="1825666"/>
    <lineage>
        <taxon>Eukaryota</taxon>
        <taxon>Fungi</taxon>
        <taxon>Dikarya</taxon>
        <taxon>Ascomycota</taxon>
        <taxon>Pezizomycotina</taxon>
        <taxon>Sordariomycetes</taxon>
        <taxon>Sordariomycetidae</taxon>
        <taxon>Phyllachorales</taxon>
        <taxon>Phyllachoraceae</taxon>
        <taxon>Phyllachora</taxon>
    </lineage>
</organism>
<dbReference type="PROSITE" id="PS50171">
    <property type="entry name" value="ZF_MATRIN"/>
    <property type="match status" value="1"/>
</dbReference>
<dbReference type="AlphaFoldDB" id="A0AAD9MF06"/>
<proteinExistence type="inferred from homology"/>
<comment type="subcellular location">
    <subcellularLocation>
        <location evidence="1">Nucleus</location>
    </subcellularLocation>
</comment>
<evidence type="ECO:0000256" key="2">
    <source>
        <dbReference type="ARBA" id="ARBA00008776"/>
    </source>
</evidence>
<dbReference type="Pfam" id="PF16837">
    <property type="entry name" value="SF3A3"/>
    <property type="match status" value="1"/>
</dbReference>
<reference evidence="9" key="1">
    <citation type="journal article" date="2023" name="Mol. Plant Microbe Interact.">
        <title>Elucidating the Obligate Nature and Biological Capacity of an Invasive Fungal Corn Pathogen.</title>
        <authorList>
            <person name="MacCready J.S."/>
            <person name="Roggenkamp E.M."/>
            <person name="Gdanetz K."/>
            <person name="Chilvers M.I."/>
        </authorList>
    </citation>
    <scope>NUCLEOTIDE SEQUENCE</scope>
    <source>
        <strain evidence="9">PM02</strain>
    </source>
</reference>
<dbReference type="InterPro" id="IPR036236">
    <property type="entry name" value="Znf_C2H2_sf"/>
</dbReference>
<evidence type="ECO:0000256" key="6">
    <source>
        <dbReference type="ARBA" id="ARBA00022833"/>
    </source>
</evidence>
<accession>A0AAD9MF06</accession>
<keyword evidence="3" id="KW-0597">Phosphoprotein</keyword>
<keyword evidence="6" id="KW-0862">Zinc</keyword>
<dbReference type="PANTHER" id="PTHR12786:SF2">
    <property type="entry name" value="SPLICING FACTOR 3A SUBUNIT 3"/>
    <property type="match status" value="1"/>
</dbReference>
<dbReference type="Pfam" id="PF11931">
    <property type="entry name" value="SF3a60_Prp9_C"/>
    <property type="match status" value="1"/>
</dbReference>
<dbReference type="PROSITE" id="PS00028">
    <property type="entry name" value="ZINC_FINGER_C2H2_1"/>
    <property type="match status" value="1"/>
</dbReference>
<keyword evidence="10" id="KW-1185">Reference proteome</keyword>
<keyword evidence="5" id="KW-0863">Zinc-finger</keyword>
<evidence type="ECO:0000256" key="7">
    <source>
        <dbReference type="ARBA" id="ARBA00023242"/>
    </source>
</evidence>
<evidence type="ECO:0000313" key="10">
    <source>
        <dbReference type="Proteomes" id="UP001217918"/>
    </source>
</evidence>
<dbReference type="InterPro" id="IPR051421">
    <property type="entry name" value="RNA_Proc_DNA_Dmg_Regulator"/>
</dbReference>
<gene>
    <name evidence="9" type="ORF">P8C59_004931</name>
</gene>
<keyword evidence="4" id="KW-0479">Metal-binding</keyword>
<feature type="domain" description="Matrin-type" evidence="8">
    <location>
        <begin position="410"/>
        <end position="441"/>
    </location>
</feature>
<name>A0AAD9MF06_9PEZI</name>
<dbReference type="Pfam" id="PF12171">
    <property type="entry name" value="zf-C2H2_jaz"/>
    <property type="match status" value="1"/>
</dbReference>
<protein>
    <recommendedName>
        <fullName evidence="8">Matrin-type domain-containing protein</fullName>
    </recommendedName>
</protein>
<dbReference type="GO" id="GO:0005681">
    <property type="term" value="C:spliceosomal complex"/>
    <property type="evidence" value="ECO:0007669"/>
    <property type="project" value="InterPro"/>
</dbReference>
<dbReference type="InterPro" id="IPR022755">
    <property type="entry name" value="Znf_C2H2_jaz"/>
</dbReference>
<sequence>MLLENQRYIHEDLERLEQGILERMGEEPPNIRDRLNRDHEIAQLLDQIQRQSSDLLTLYRESSGLRSQEIQQIGGGDPFEEFYRQVDDVREHHARYPNEQAENSEVRYRPRRLGEDQTPYIVEGMFSGEEAYGRYFDLHACHELYLNLPGVKRLPYLQYLDVFDNLTPGAGGLKRSDKMTDQYFRYLGELKDYLESFLRRTRPLENLHKVFEGWDAEFASAWEKDEIPGWQMEKAGVQANGSARVLSTADAVWCDACEREFKNANVYKGHLSGKKHVKAAQDLARRQAASEDASDGIALGAQVTSAHRLKERAIAERESRVRRLVGAMSTEREDTRVNVERRQGMTERERLQELENLFSAPAAVQAGAQADEDEDDGEDKIYNPLKLPLGFDGKPIPFWLYRLHGLGLELPCEVCGNFVYRGRRAFDKHFNEAQHINNLKRLGITETHLFRDITGIEEAVRLWEKIQREKKVHIDDGDVVQMEDAEGNVMPEKVYYDLQKQGIL</sequence>
<dbReference type="Gene3D" id="3.30.160.60">
    <property type="entry name" value="Classic Zinc Finger"/>
    <property type="match status" value="1"/>
</dbReference>
<dbReference type="GO" id="GO:0003723">
    <property type="term" value="F:RNA binding"/>
    <property type="evidence" value="ECO:0007669"/>
    <property type="project" value="InterPro"/>
</dbReference>
<dbReference type="GO" id="GO:0008270">
    <property type="term" value="F:zinc ion binding"/>
    <property type="evidence" value="ECO:0007669"/>
    <property type="project" value="UniProtKB-KW"/>
</dbReference>
<dbReference type="InterPro" id="IPR021966">
    <property type="entry name" value="SF3a60_bindingd"/>
</dbReference>
<evidence type="ECO:0000256" key="3">
    <source>
        <dbReference type="ARBA" id="ARBA00022553"/>
    </source>
</evidence>
<evidence type="ECO:0000259" key="8">
    <source>
        <dbReference type="PROSITE" id="PS50171"/>
    </source>
</evidence>
<dbReference type="InterPro" id="IPR000690">
    <property type="entry name" value="Matrin/U1-C_Znf_C2H2"/>
</dbReference>
<comment type="similarity">
    <text evidence="2">Belongs to the SF3A3 family.</text>
</comment>
<dbReference type="InterPro" id="IPR024598">
    <property type="entry name" value="SF3a60/Prp9_C"/>
</dbReference>
<dbReference type="Pfam" id="PF12108">
    <property type="entry name" value="SF3a60_bindingd"/>
    <property type="match status" value="1"/>
</dbReference>
<dbReference type="GO" id="GO:0000398">
    <property type="term" value="P:mRNA splicing, via spliceosome"/>
    <property type="evidence" value="ECO:0007669"/>
    <property type="project" value="InterPro"/>
</dbReference>
<dbReference type="InterPro" id="IPR013087">
    <property type="entry name" value="Znf_C2H2_type"/>
</dbReference>
<keyword evidence="7" id="KW-0539">Nucleus</keyword>
<evidence type="ECO:0000313" key="9">
    <source>
        <dbReference type="EMBL" id="KAK2070441.1"/>
    </source>
</evidence>
<dbReference type="PANTHER" id="PTHR12786">
    <property type="entry name" value="SPLICING FACTOR SF3A-RELATED"/>
    <property type="match status" value="1"/>
</dbReference>
<evidence type="ECO:0000256" key="5">
    <source>
        <dbReference type="ARBA" id="ARBA00022771"/>
    </source>
</evidence>
<comment type="caution">
    <text evidence="9">The sequence shown here is derived from an EMBL/GenBank/DDBJ whole genome shotgun (WGS) entry which is preliminary data.</text>
</comment>
<evidence type="ECO:0000256" key="1">
    <source>
        <dbReference type="ARBA" id="ARBA00004123"/>
    </source>
</evidence>
<dbReference type="EMBL" id="JAQQPM010000003">
    <property type="protein sequence ID" value="KAK2070441.1"/>
    <property type="molecule type" value="Genomic_DNA"/>
</dbReference>
<dbReference type="InterPro" id="IPR031774">
    <property type="entry name" value="SF3A3_dom"/>
</dbReference>
<dbReference type="Proteomes" id="UP001217918">
    <property type="component" value="Unassembled WGS sequence"/>
</dbReference>